<feature type="transmembrane region" description="Helical" evidence="1">
    <location>
        <begin position="106"/>
        <end position="131"/>
    </location>
</feature>
<proteinExistence type="predicted"/>
<evidence type="ECO:0000313" key="2">
    <source>
        <dbReference type="EMBL" id="PSR48709.1"/>
    </source>
</evidence>
<accession>A0A2T2Y850</accession>
<sequence length="161" mass="17590">MKRHFSLFLLAIGFDLYWLLVVMFRERGQLLWLALAILACILLPSAYRLYALLLAVAGGGLDVLWGLSGLIHFQGAAPLPLWLMALWLMFAAVWTRLTYSTTLPGWVLALIATCGGPVAYLAGAQLGAMTFVQPVPVVMGAMAAGWLALMLAFHILMGKRQ</sequence>
<feature type="transmembrane region" description="Helical" evidence="1">
    <location>
        <begin position="79"/>
        <end position="99"/>
    </location>
</feature>
<name>A0A2T2Y850_9ENTR</name>
<reference evidence="2 3" key="1">
    <citation type="submission" date="2018-03" db="EMBL/GenBank/DDBJ databases">
        <title>First report of an OXA-48+CTX-M-M-producing Kluyvera ascorbata clone recovered from patients admitted in a University Hospital in Madrid, Spain.</title>
        <authorList>
            <person name="Hernandez-Garcia M."/>
            <person name="Leon-Sampedro R."/>
            <person name="Perez-Viso B."/>
            <person name="Morosini M.I."/>
            <person name="Lopez-Fresnena N."/>
            <person name="Coque T.M."/>
            <person name="Bonten M."/>
            <person name="Malhotra-Kumar S."/>
            <person name="Ruiz-Garbajosa P."/>
            <person name="Canton R."/>
        </authorList>
    </citation>
    <scope>NUCLEOTIDE SEQUENCE [LARGE SCALE GENOMIC DNA]</scope>
    <source>
        <strain evidence="2 3">KA2</strain>
    </source>
</reference>
<feature type="transmembrane region" description="Helical" evidence="1">
    <location>
        <begin position="137"/>
        <end position="157"/>
    </location>
</feature>
<keyword evidence="1" id="KW-0472">Membrane</keyword>
<dbReference type="Proteomes" id="UP000240892">
    <property type="component" value="Unassembled WGS sequence"/>
</dbReference>
<dbReference type="RefSeq" id="WP_106924297.1">
    <property type="nucleotide sequence ID" value="NZ_CABMMU010000001.1"/>
</dbReference>
<evidence type="ECO:0000256" key="1">
    <source>
        <dbReference type="SAM" id="Phobius"/>
    </source>
</evidence>
<keyword evidence="1" id="KW-1133">Transmembrane helix</keyword>
<feature type="transmembrane region" description="Helical" evidence="1">
    <location>
        <begin position="30"/>
        <end position="47"/>
    </location>
</feature>
<evidence type="ECO:0000313" key="3">
    <source>
        <dbReference type="Proteomes" id="UP000240892"/>
    </source>
</evidence>
<organism evidence="2 3">
    <name type="scientific">Kluyvera genomosp. 2</name>
    <dbReference type="NCBI Taxonomy" id="2774054"/>
    <lineage>
        <taxon>Bacteria</taxon>
        <taxon>Pseudomonadati</taxon>
        <taxon>Pseudomonadota</taxon>
        <taxon>Gammaproteobacteria</taxon>
        <taxon>Enterobacterales</taxon>
        <taxon>Enterobacteriaceae</taxon>
        <taxon>Kluyvera</taxon>
    </lineage>
</organism>
<protein>
    <submittedName>
        <fullName evidence="2">DUF2878 domain-containing protein</fullName>
    </submittedName>
</protein>
<dbReference type="AlphaFoldDB" id="A0A2T2Y850"/>
<dbReference type="Pfam" id="PF11086">
    <property type="entry name" value="DUF2878"/>
    <property type="match status" value="1"/>
</dbReference>
<feature type="transmembrane region" description="Helical" evidence="1">
    <location>
        <begin position="7"/>
        <end position="24"/>
    </location>
</feature>
<keyword evidence="3" id="KW-1185">Reference proteome</keyword>
<dbReference type="InterPro" id="IPR021306">
    <property type="entry name" value="DUF2878"/>
</dbReference>
<gene>
    <name evidence="2" type="ORF">C8256_01590</name>
</gene>
<keyword evidence="1" id="KW-0812">Transmembrane</keyword>
<dbReference type="EMBL" id="PYHO01000001">
    <property type="protein sequence ID" value="PSR48709.1"/>
    <property type="molecule type" value="Genomic_DNA"/>
</dbReference>
<comment type="caution">
    <text evidence="2">The sequence shown here is derived from an EMBL/GenBank/DDBJ whole genome shotgun (WGS) entry which is preliminary data.</text>
</comment>